<evidence type="ECO:0000313" key="2">
    <source>
        <dbReference type="Proteomes" id="UP000805649"/>
    </source>
</evidence>
<organism evidence="1 2">
    <name type="scientific">Colletotrichum truncatum</name>
    <name type="common">Anthracnose fungus</name>
    <name type="synonym">Colletotrichum capsici</name>
    <dbReference type="NCBI Taxonomy" id="5467"/>
    <lineage>
        <taxon>Eukaryota</taxon>
        <taxon>Fungi</taxon>
        <taxon>Dikarya</taxon>
        <taxon>Ascomycota</taxon>
        <taxon>Pezizomycotina</taxon>
        <taxon>Sordariomycetes</taxon>
        <taxon>Hypocreomycetidae</taxon>
        <taxon>Glomerellales</taxon>
        <taxon>Glomerellaceae</taxon>
        <taxon>Colletotrichum</taxon>
        <taxon>Colletotrichum truncatum species complex</taxon>
    </lineage>
</organism>
<proteinExistence type="predicted"/>
<dbReference type="Proteomes" id="UP000805649">
    <property type="component" value="Unassembled WGS sequence"/>
</dbReference>
<keyword evidence="2" id="KW-1185">Reference proteome</keyword>
<dbReference type="EMBL" id="VUJX02000001">
    <property type="protein sequence ID" value="KAL0944506.1"/>
    <property type="molecule type" value="Genomic_DNA"/>
</dbReference>
<protein>
    <submittedName>
        <fullName evidence="1">Transporter C460.03-like protein 1</fullName>
    </submittedName>
</protein>
<accession>A0ACC3ZK55</accession>
<name>A0ACC3ZK55_COLTU</name>
<sequence>MAPGKGNPASSDERTPLIPSIEQQPATPLPITSPQGDDNAIPPNEFDLLLSRSLPTSGPFLEPESTVNPLLQGPRRYSTASKRRPSLASRSDRASEAGIEGAIAADDDDAASVSSTASTPFLNGISRSRFWFIFAEILLTYFIACFDGTIMASSHPVITSYFHASNSASWLSTAFLLTSSAFQPLLGRLSDSIGRKPPYVATMVIFAIATLWCALAQSMTSFILARAACGLGAGGMMTLGSIIVSDLVPIENRGAYQSYINMIYGVGSALGAALGGAMADHLGWRWEFGIQVPPLILCCIIAVIAVPSDLGLQGKRESFIEALKAFDFKGSILLTTSITFFVLGLNLGGNVLPWSHPVVIASLVIFGVCFPVFLYVQSYVGRPIMPLHLVRHAPRANLIFSNFFAALLSNAILFNIHRTPPRGGLLTFSKTSPLFFQAVLLTTATSSGLRLVLPSIVSSVFGTATGFLITYTRRLKWPPLSGAICLFVGCLSLSLMRRGWPSWLYLLCLVPSAVGQGFQFPGTFMAILAASDQREQAVVTSTLILWRSLGMVLGVASSSLVVQNALVGYLDEYVRGPDKDEVIRKVRESVEEVVKLPAVYREQVVMSYESALRLTFICCTAIAFVSMCILIPIKLPRLGSRK</sequence>
<evidence type="ECO:0000313" key="1">
    <source>
        <dbReference type="EMBL" id="KAL0944506.1"/>
    </source>
</evidence>
<gene>
    <name evidence="1" type="ORF">CTRU02_202393</name>
</gene>
<reference evidence="1 2" key="1">
    <citation type="journal article" date="2020" name="Phytopathology">
        <title>Genome Sequence Resources of Colletotrichum truncatum, C. plurivorum, C. musicola, and C. sojae: Four Species Pathogenic to Soybean (Glycine max).</title>
        <authorList>
            <person name="Rogerio F."/>
            <person name="Boufleur T.R."/>
            <person name="Ciampi-Guillardi M."/>
            <person name="Sukno S.A."/>
            <person name="Thon M.R."/>
            <person name="Massola Junior N.S."/>
            <person name="Baroncelli R."/>
        </authorList>
    </citation>
    <scope>NUCLEOTIDE SEQUENCE [LARGE SCALE GENOMIC DNA]</scope>
    <source>
        <strain evidence="1 2">CMES1059</strain>
    </source>
</reference>
<comment type="caution">
    <text evidence="1">The sequence shown here is derived from an EMBL/GenBank/DDBJ whole genome shotgun (WGS) entry which is preliminary data.</text>
</comment>